<organism evidence="1">
    <name type="scientific">Arundo donax</name>
    <name type="common">Giant reed</name>
    <name type="synonym">Donax arundinaceus</name>
    <dbReference type="NCBI Taxonomy" id="35708"/>
    <lineage>
        <taxon>Eukaryota</taxon>
        <taxon>Viridiplantae</taxon>
        <taxon>Streptophyta</taxon>
        <taxon>Embryophyta</taxon>
        <taxon>Tracheophyta</taxon>
        <taxon>Spermatophyta</taxon>
        <taxon>Magnoliopsida</taxon>
        <taxon>Liliopsida</taxon>
        <taxon>Poales</taxon>
        <taxon>Poaceae</taxon>
        <taxon>PACMAD clade</taxon>
        <taxon>Arundinoideae</taxon>
        <taxon>Arundineae</taxon>
        <taxon>Arundo</taxon>
    </lineage>
</organism>
<evidence type="ECO:0000313" key="1">
    <source>
        <dbReference type="EMBL" id="JAD44858.1"/>
    </source>
</evidence>
<reference evidence="1" key="2">
    <citation type="journal article" date="2015" name="Data Brief">
        <title>Shoot transcriptome of the giant reed, Arundo donax.</title>
        <authorList>
            <person name="Barrero R.A."/>
            <person name="Guerrero F.D."/>
            <person name="Moolhuijzen P."/>
            <person name="Goolsby J.A."/>
            <person name="Tidwell J."/>
            <person name="Bellgard S.E."/>
            <person name="Bellgard M.I."/>
        </authorList>
    </citation>
    <scope>NUCLEOTIDE SEQUENCE</scope>
    <source>
        <tissue evidence="1">Shoot tissue taken approximately 20 cm above the soil surface</tissue>
    </source>
</reference>
<accession>A0A0A9A4I9</accession>
<dbReference type="AlphaFoldDB" id="A0A0A9A4I9"/>
<dbReference type="EMBL" id="GBRH01253037">
    <property type="protein sequence ID" value="JAD44858.1"/>
    <property type="molecule type" value="Transcribed_RNA"/>
</dbReference>
<reference evidence="1" key="1">
    <citation type="submission" date="2014-09" db="EMBL/GenBank/DDBJ databases">
        <authorList>
            <person name="Magalhaes I.L.F."/>
            <person name="Oliveira U."/>
            <person name="Santos F.R."/>
            <person name="Vidigal T.H.D.A."/>
            <person name="Brescovit A.D."/>
            <person name="Santos A.J."/>
        </authorList>
    </citation>
    <scope>NUCLEOTIDE SEQUENCE</scope>
    <source>
        <tissue evidence="1">Shoot tissue taken approximately 20 cm above the soil surface</tissue>
    </source>
</reference>
<proteinExistence type="predicted"/>
<protein>
    <submittedName>
        <fullName evidence="1">Uncharacterized protein</fullName>
    </submittedName>
</protein>
<sequence length="79" mass="9152">MLFLQRLNETQTRKVRKTRSGMHLEEHSSEWQISSCRRQRGRLRVRPQSNGDDVTGHGDLYLCCVDFCSPPATADFVGW</sequence>
<name>A0A0A9A4I9_ARUDO</name>